<evidence type="ECO:0000313" key="2">
    <source>
        <dbReference type="Proteomes" id="UP000006729"/>
    </source>
</evidence>
<gene>
    <name evidence="1" type="ORF">POPTR_017G096700</name>
</gene>
<sequence>MLKTSQFYEFILIDIEFVEITHNQDVNNLVFKKIKIQKIFSKLPTKSSCFDYQQAWFILFFLKTYDHSSSFIYFDQTLSKEFSNLVPNN</sequence>
<dbReference type="Proteomes" id="UP000006729">
    <property type="component" value="Chromosome 17"/>
</dbReference>
<name>U5FJ44_POPTR</name>
<keyword evidence="2" id="KW-1185">Reference proteome</keyword>
<evidence type="ECO:0000313" key="1">
    <source>
        <dbReference type="EMBL" id="PNS96111.1"/>
    </source>
</evidence>
<dbReference type="EMBL" id="CM009306">
    <property type="protein sequence ID" value="PNS96111.1"/>
    <property type="molecule type" value="Genomic_DNA"/>
</dbReference>
<reference evidence="1 2" key="1">
    <citation type="journal article" date="2006" name="Science">
        <title>The genome of black cottonwood, Populus trichocarpa (Torr. &amp; Gray).</title>
        <authorList>
            <person name="Tuskan G.A."/>
            <person name="Difazio S."/>
            <person name="Jansson S."/>
            <person name="Bohlmann J."/>
            <person name="Grigoriev I."/>
            <person name="Hellsten U."/>
            <person name="Putnam N."/>
            <person name="Ralph S."/>
            <person name="Rombauts S."/>
            <person name="Salamov A."/>
            <person name="Schein J."/>
            <person name="Sterck L."/>
            <person name="Aerts A."/>
            <person name="Bhalerao R.R."/>
            <person name="Bhalerao R.P."/>
            <person name="Blaudez D."/>
            <person name="Boerjan W."/>
            <person name="Brun A."/>
            <person name="Brunner A."/>
            <person name="Busov V."/>
            <person name="Campbell M."/>
            <person name="Carlson J."/>
            <person name="Chalot M."/>
            <person name="Chapman J."/>
            <person name="Chen G.L."/>
            <person name="Cooper D."/>
            <person name="Coutinho P.M."/>
            <person name="Couturier J."/>
            <person name="Covert S."/>
            <person name="Cronk Q."/>
            <person name="Cunningham R."/>
            <person name="Davis J."/>
            <person name="Degroeve S."/>
            <person name="Dejardin A."/>
            <person name="Depamphilis C."/>
            <person name="Detter J."/>
            <person name="Dirks B."/>
            <person name="Dubchak I."/>
            <person name="Duplessis S."/>
            <person name="Ehlting J."/>
            <person name="Ellis B."/>
            <person name="Gendler K."/>
            <person name="Goodstein D."/>
            <person name="Gribskov M."/>
            <person name="Grimwood J."/>
            <person name="Groover A."/>
            <person name="Gunter L."/>
            <person name="Hamberger B."/>
            <person name="Heinze B."/>
            <person name="Helariutta Y."/>
            <person name="Henrissat B."/>
            <person name="Holligan D."/>
            <person name="Holt R."/>
            <person name="Huang W."/>
            <person name="Islam-Faridi N."/>
            <person name="Jones S."/>
            <person name="Jones-Rhoades M."/>
            <person name="Jorgensen R."/>
            <person name="Joshi C."/>
            <person name="Kangasjarvi J."/>
            <person name="Karlsson J."/>
            <person name="Kelleher C."/>
            <person name="Kirkpatrick R."/>
            <person name="Kirst M."/>
            <person name="Kohler A."/>
            <person name="Kalluri U."/>
            <person name="Larimer F."/>
            <person name="Leebens-Mack J."/>
            <person name="Leple J.C."/>
            <person name="Locascio P."/>
            <person name="Lou Y."/>
            <person name="Lucas S."/>
            <person name="Martin F."/>
            <person name="Montanini B."/>
            <person name="Napoli C."/>
            <person name="Nelson D.R."/>
            <person name="Nelson C."/>
            <person name="Nieminen K."/>
            <person name="Nilsson O."/>
            <person name="Pereda V."/>
            <person name="Peter G."/>
            <person name="Philippe R."/>
            <person name="Pilate G."/>
            <person name="Poliakov A."/>
            <person name="Razumovskaya J."/>
            <person name="Richardson P."/>
            <person name="Rinaldi C."/>
            <person name="Ritland K."/>
            <person name="Rouze P."/>
            <person name="Ryaboy D."/>
            <person name="Schmutz J."/>
            <person name="Schrader J."/>
            <person name="Segerman B."/>
            <person name="Shin H."/>
            <person name="Siddiqui A."/>
            <person name="Sterky F."/>
            <person name="Terry A."/>
            <person name="Tsai C.J."/>
            <person name="Uberbacher E."/>
            <person name="Unneberg P."/>
            <person name="Vahala J."/>
            <person name="Wall K."/>
            <person name="Wessler S."/>
            <person name="Yang G."/>
            <person name="Yin T."/>
            <person name="Douglas C."/>
            <person name="Marra M."/>
            <person name="Sandberg G."/>
            <person name="Van de Peer Y."/>
            <person name="Rokhsar D."/>
        </authorList>
    </citation>
    <scope>NUCLEOTIDE SEQUENCE [LARGE SCALE GENOMIC DNA]</scope>
    <source>
        <strain evidence="2">cv. Nisqually</strain>
    </source>
</reference>
<protein>
    <submittedName>
        <fullName evidence="1">Uncharacterized protein</fullName>
    </submittedName>
</protein>
<dbReference type="AlphaFoldDB" id="U5FJ44"/>
<organism evidence="1 2">
    <name type="scientific">Populus trichocarpa</name>
    <name type="common">Western balsam poplar</name>
    <name type="synonym">Populus balsamifera subsp. trichocarpa</name>
    <dbReference type="NCBI Taxonomy" id="3694"/>
    <lineage>
        <taxon>Eukaryota</taxon>
        <taxon>Viridiplantae</taxon>
        <taxon>Streptophyta</taxon>
        <taxon>Embryophyta</taxon>
        <taxon>Tracheophyta</taxon>
        <taxon>Spermatophyta</taxon>
        <taxon>Magnoliopsida</taxon>
        <taxon>eudicotyledons</taxon>
        <taxon>Gunneridae</taxon>
        <taxon>Pentapetalae</taxon>
        <taxon>rosids</taxon>
        <taxon>fabids</taxon>
        <taxon>Malpighiales</taxon>
        <taxon>Salicaceae</taxon>
        <taxon>Saliceae</taxon>
        <taxon>Populus</taxon>
    </lineage>
</organism>
<dbReference type="HOGENOM" id="CLU_2458928_0_0_1"/>
<dbReference type="InParanoid" id="U5FJ44"/>
<accession>U5FJ44</accession>
<proteinExistence type="predicted"/>